<keyword evidence="2" id="KW-1185">Reference proteome</keyword>
<sequence>MNPLPRISSERLAALPVGSRLKLGSQIVKLTGRGPFTYSDGRTEDIIEYVDSHGVAGSHAESIFLASATEHLNSVMCDKCGQLRHPDDCDVRTIHTAMASRTAHFCHDKGCAERFFLLHPAQATRTRKRGW</sequence>
<protein>
    <submittedName>
        <fullName evidence="1">Uncharacterized protein</fullName>
    </submittedName>
</protein>
<evidence type="ECO:0000313" key="2">
    <source>
        <dbReference type="Proteomes" id="UP001596169"/>
    </source>
</evidence>
<comment type="caution">
    <text evidence="1">The sequence shown here is derived from an EMBL/GenBank/DDBJ whole genome shotgun (WGS) entry which is preliminary data.</text>
</comment>
<dbReference type="RefSeq" id="WP_378108980.1">
    <property type="nucleotide sequence ID" value="NZ_JBHSRG010000005.1"/>
</dbReference>
<gene>
    <name evidence="1" type="ORF">ACFPZP_12000</name>
</gene>
<name>A0ABW1Q025_9ENTR</name>
<dbReference type="EMBL" id="JBHSRG010000005">
    <property type="protein sequence ID" value="MFC6121770.1"/>
    <property type="molecule type" value="Genomic_DNA"/>
</dbReference>
<evidence type="ECO:0000313" key="1">
    <source>
        <dbReference type="EMBL" id="MFC6121770.1"/>
    </source>
</evidence>
<accession>A0ABW1Q025</accession>
<organism evidence="1 2">
    <name type="scientific">Citrobacter bitternis</name>
    <dbReference type="NCBI Taxonomy" id="1585982"/>
    <lineage>
        <taxon>Bacteria</taxon>
        <taxon>Pseudomonadati</taxon>
        <taxon>Pseudomonadota</taxon>
        <taxon>Gammaproteobacteria</taxon>
        <taxon>Enterobacterales</taxon>
        <taxon>Enterobacteriaceae</taxon>
        <taxon>Citrobacter</taxon>
    </lineage>
</organism>
<reference evidence="2" key="1">
    <citation type="journal article" date="2019" name="Int. J. Syst. Evol. Microbiol.">
        <title>The Global Catalogue of Microorganisms (GCM) 10K type strain sequencing project: providing services to taxonomists for standard genome sequencing and annotation.</title>
        <authorList>
            <consortium name="The Broad Institute Genomics Platform"/>
            <consortium name="The Broad Institute Genome Sequencing Center for Infectious Disease"/>
            <person name="Wu L."/>
            <person name="Ma J."/>
        </authorList>
    </citation>
    <scope>NUCLEOTIDE SEQUENCE [LARGE SCALE GENOMIC DNA]</scope>
    <source>
        <strain evidence="2">JCM30009</strain>
    </source>
</reference>
<proteinExistence type="predicted"/>
<dbReference type="Proteomes" id="UP001596169">
    <property type="component" value="Unassembled WGS sequence"/>
</dbReference>